<comment type="subcellular location">
    <subcellularLocation>
        <location evidence="1 5">Cytoplasm</location>
    </subcellularLocation>
</comment>
<evidence type="ECO:0000256" key="2">
    <source>
        <dbReference type="ARBA" id="ARBA00009695"/>
    </source>
</evidence>
<protein>
    <recommendedName>
        <fullName evidence="3 5">Regulatory protein RecX</fullName>
    </recommendedName>
</protein>
<dbReference type="InterPro" id="IPR003783">
    <property type="entry name" value="Regulatory_RecX"/>
</dbReference>
<organism evidence="8">
    <name type="scientific">Caldithrix abyssi</name>
    <dbReference type="NCBI Taxonomy" id="187145"/>
    <lineage>
        <taxon>Bacteria</taxon>
        <taxon>Pseudomonadati</taxon>
        <taxon>Calditrichota</taxon>
        <taxon>Calditrichia</taxon>
        <taxon>Calditrichales</taxon>
        <taxon>Calditrichaceae</taxon>
        <taxon>Caldithrix</taxon>
    </lineage>
</organism>
<dbReference type="GO" id="GO:0005737">
    <property type="term" value="C:cytoplasm"/>
    <property type="evidence" value="ECO:0007669"/>
    <property type="project" value="UniProtKB-SubCell"/>
</dbReference>
<dbReference type="GO" id="GO:0006282">
    <property type="term" value="P:regulation of DNA repair"/>
    <property type="evidence" value="ECO:0007669"/>
    <property type="project" value="UniProtKB-UniRule"/>
</dbReference>
<evidence type="ECO:0000256" key="1">
    <source>
        <dbReference type="ARBA" id="ARBA00004496"/>
    </source>
</evidence>
<dbReference type="PANTHER" id="PTHR33602:SF1">
    <property type="entry name" value="REGULATORY PROTEIN RECX FAMILY PROTEIN"/>
    <property type="match status" value="1"/>
</dbReference>
<dbReference type="EMBL" id="DRQG01000114">
    <property type="protein sequence ID" value="HGY56473.1"/>
    <property type="molecule type" value="Genomic_DNA"/>
</dbReference>
<dbReference type="Gene3D" id="1.10.10.10">
    <property type="entry name" value="Winged helix-like DNA-binding domain superfamily/Winged helix DNA-binding domain"/>
    <property type="match status" value="3"/>
</dbReference>
<comment type="function">
    <text evidence="5">Modulates RecA activity.</text>
</comment>
<dbReference type="InterPro" id="IPR053926">
    <property type="entry name" value="RecX_HTH_1st"/>
</dbReference>
<comment type="caution">
    <text evidence="8">The sequence shown here is derived from an EMBL/GenBank/DDBJ whole genome shotgun (WGS) entry which is preliminary data.</text>
</comment>
<dbReference type="AlphaFoldDB" id="A0A7V4U2J4"/>
<accession>A0A7V4U2J4</accession>
<proteinExistence type="inferred from homology"/>
<evidence type="ECO:0000313" key="8">
    <source>
        <dbReference type="EMBL" id="HGY56473.1"/>
    </source>
</evidence>
<evidence type="ECO:0000259" key="7">
    <source>
        <dbReference type="Pfam" id="PF21982"/>
    </source>
</evidence>
<evidence type="ECO:0000256" key="3">
    <source>
        <dbReference type="ARBA" id="ARBA00018111"/>
    </source>
</evidence>
<evidence type="ECO:0000256" key="5">
    <source>
        <dbReference type="HAMAP-Rule" id="MF_01114"/>
    </source>
</evidence>
<sequence>MQKRIDKIEFSKPRKRIYTLFFDDGSEQAVHEDTLLKFRLAQGSQIDAALQSKISRFEEETNCKEQAYRFLSRRPHLERELYLKLMHKGYNKALIMSVLDRLRKNNLLDDEDFVRRFAEEEKSLRHSGPLRIKKKLIEKGAPREMVESWLEDHYPETEQLQQAEVLAGKKYNGMQKIGGAKRLQKVRNFLRQRGFTWNIIREVTAQWETEEEL</sequence>
<feature type="domain" description="RecX first three-helical" evidence="7">
    <location>
        <begin position="63"/>
        <end position="102"/>
    </location>
</feature>
<gene>
    <name evidence="5" type="primary">recX</name>
    <name evidence="8" type="ORF">ENK44_12255</name>
</gene>
<comment type="similarity">
    <text evidence="2 5">Belongs to the RecX family.</text>
</comment>
<name>A0A7V4U2J4_CALAY</name>
<evidence type="ECO:0000259" key="6">
    <source>
        <dbReference type="Pfam" id="PF21981"/>
    </source>
</evidence>
<keyword evidence="4 5" id="KW-0963">Cytoplasm</keyword>
<feature type="domain" description="RecX third three-helical" evidence="6">
    <location>
        <begin position="158"/>
        <end position="203"/>
    </location>
</feature>
<dbReference type="Proteomes" id="UP000885779">
    <property type="component" value="Unassembled WGS sequence"/>
</dbReference>
<reference evidence="8" key="1">
    <citation type="journal article" date="2020" name="mSystems">
        <title>Genome- and Community-Level Interaction Insights into Carbon Utilization and Element Cycling Functions of Hydrothermarchaeota in Hydrothermal Sediment.</title>
        <authorList>
            <person name="Zhou Z."/>
            <person name="Liu Y."/>
            <person name="Xu W."/>
            <person name="Pan J."/>
            <person name="Luo Z.H."/>
            <person name="Li M."/>
        </authorList>
    </citation>
    <scope>NUCLEOTIDE SEQUENCE [LARGE SCALE GENOMIC DNA]</scope>
    <source>
        <strain evidence="8">HyVt-577</strain>
    </source>
</reference>
<dbReference type="Pfam" id="PF21981">
    <property type="entry name" value="RecX_HTH3"/>
    <property type="match status" value="1"/>
</dbReference>
<evidence type="ECO:0000256" key="4">
    <source>
        <dbReference type="ARBA" id="ARBA00022490"/>
    </source>
</evidence>
<dbReference type="HAMAP" id="MF_01114">
    <property type="entry name" value="RecX"/>
    <property type="match status" value="1"/>
</dbReference>
<dbReference type="InterPro" id="IPR036388">
    <property type="entry name" value="WH-like_DNA-bd_sf"/>
</dbReference>
<dbReference type="PANTHER" id="PTHR33602">
    <property type="entry name" value="REGULATORY PROTEIN RECX FAMILY PROTEIN"/>
    <property type="match status" value="1"/>
</dbReference>
<dbReference type="Pfam" id="PF21982">
    <property type="entry name" value="RecX_HTH1"/>
    <property type="match status" value="1"/>
</dbReference>
<dbReference type="InterPro" id="IPR053925">
    <property type="entry name" value="RecX_HTH_3rd"/>
</dbReference>